<dbReference type="InterPro" id="IPR046496">
    <property type="entry name" value="DUF6589"/>
</dbReference>
<organism evidence="3 4">
    <name type="scientific">Mycena pura</name>
    <dbReference type="NCBI Taxonomy" id="153505"/>
    <lineage>
        <taxon>Eukaryota</taxon>
        <taxon>Fungi</taxon>
        <taxon>Dikarya</taxon>
        <taxon>Basidiomycota</taxon>
        <taxon>Agaricomycotina</taxon>
        <taxon>Agaricomycetes</taxon>
        <taxon>Agaricomycetidae</taxon>
        <taxon>Agaricales</taxon>
        <taxon>Marasmiineae</taxon>
        <taxon>Mycenaceae</taxon>
        <taxon>Mycena</taxon>
    </lineage>
</organism>
<feature type="compositionally biased region" description="Polar residues" evidence="1">
    <location>
        <begin position="49"/>
        <end position="58"/>
    </location>
</feature>
<feature type="domain" description="DUF6589" evidence="2">
    <location>
        <begin position="334"/>
        <end position="744"/>
    </location>
</feature>
<evidence type="ECO:0000313" key="4">
    <source>
        <dbReference type="Proteomes" id="UP001219525"/>
    </source>
</evidence>
<reference evidence="3" key="1">
    <citation type="submission" date="2023-03" db="EMBL/GenBank/DDBJ databases">
        <title>Massive genome expansion in bonnet fungi (Mycena s.s.) driven by repeated elements and novel gene families across ecological guilds.</title>
        <authorList>
            <consortium name="Lawrence Berkeley National Laboratory"/>
            <person name="Harder C.B."/>
            <person name="Miyauchi S."/>
            <person name="Viragh M."/>
            <person name="Kuo A."/>
            <person name="Thoen E."/>
            <person name="Andreopoulos B."/>
            <person name="Lu D."/>
            <person name="Skrede I."/>
            <person name="Drula E."/>
            <person name="Henrissat B."/>
            <person name="Morin E."/>
            <person name="Kohler A."/>
            <person name="Barry K."/>
            <person name="LaButti K."/>
            <person name="Morin E."/>
            <person name="Salamov A."/>
            <person name="Lipzen A."/>
            <person name="Mereny Z."/>
            <person name="Hegedus B."/>
            <person name="Baldrian P."/>
            <person name="Stursova M."/>
            <person name="Weitz H."/>
            <person name="Taylor A."/>
            <person name="Grigoriev I.V."/>
            <person name="Nagy L.G."/>
            <person name="Martin F."/>
            <person name="Kauserud H."/>
        </authorList>
    </citation>
    <scope>NUCLEOTIDE SEQUENCE</scope>
    <source>
        <strain evidence="3">9144</strain>
    </source>
</reference>
<protein>
    <recommendedName>
        <fullName evidence="2">DUF6589 domain-containing protein</fullName>
    </recommendedName>
</protein>
<keyword evidence="4" id="KW-1185">Reference proteome</keyword>
<name>A0AAD6Y563_9AGAR</name>
<accession>A0AAD6Y563</accession>
<evidence type="ECO:0000256" key="1">
    <source>
        <dbReference type="SAM" id="MobiDB-lite"/>
    </source>
</evidence>
<evidence type="ECO:0000313" key="3">
    <source>
        <dbReference type="EMBL" id="KAJ7199866.1"/>
    </source>
</evidence>
<feature type="compositionally biased region" description="Acidic residues" evidence="1">
    <location>
        <begin position="9"/>
        <end position="23"/>
    </location>
</feature>
<dbReference type="EMBL" id="JARJCW010000066">
    <property type="protein sequence ID" value="KAJ7199866.1"/>
    <property type="molecule type" value="Genomic_DNA"/>
</dbReference>
<gene>
    <name evidence="3" type="ORF">GGX14DRAFT_401147</name>
</gene>
<feature type="region of interest" description="Disordered" evidence="1">
    <location>
        <begin position="1"/>
        <end position="66"/>
    </location>
</feature>
<dbReference type="Pfam" id="PF20231">
    <property type="entry name" value="DUF6589"/>
    <property type="match status" value="1"/>
</dbReference>
<evidence type="ECO:0000259" key="2">
    <source>
        <dbReference type="Pfam" id="PF20231"/>
    </source>
</evidence>
<comment type="caution">
    <text evidence="3">The sequence shown here is derived from an EMBL/GenBank/DDBJ whole genome shotgun (WGS) entry which is preliminary data.</text>
</comment>
<dbReference type="AlphaFoldDB" id="A0AAD6Y563"/>
<dbReference type="Proteomes" id="UP001219525">
    <property type="component" value="Unassembled WGS sequence"/>
</dbReference>
<sequence>METSSIFEDFYDDLDYSESESDDSGVGPDFYGPESDSEDEPEPLPSEPVNNASGSGPAQKQPPLIPEGARARKIYNILRYMDGQGISLANLLDGISWGDEECTQNAQLRVNRTQFLNSPELPGILKRWWRPPRSRAGNRKRPKGARTVMESFACECTQHILEEEMELLFKIFKSPAGNDVKEEHLTGISLPKMVEQVMKTAPKLWAVLSRLARSESQQERSPKKNPVNFRGLSAKGFDTLHAIGLTMSNKWTGNAVARISAQSMATMKQLMDRFSWLMSYDNVLVAFRVFSQRIDKKTLHGSGTAATVYIKRSAKPLPSTINKDFQKMRQLGMANPLNAFDIFELSELADNRRYPHIIHLILRYLFDAPEFNFATYDGRDHKLLQPPSPIQQLPVGKQHIQYLLGTVNVPESSYEDNSNLIREWLRQLGLDSPEQQKKIGLEQVMTWVGDQLTVDRLRNLSRFRAEDDNSFERLDWLIVPPGWLHIQMALANSIHKQHLGTAKGRGLSATFDILKRRGLQSSQTEGPFFHDLSETLHIIAEAQIREVWLQVGKATDLKELRTKTPVELHAMAEKIFSFHASSHALTELKRRSVTDEIKSQSIMFLRDVIPFILLRAAVRSGDVGFMEDMIPLLLYRFVGGKNSNYAIEMLELLQALHREWPPELANFVRENCWVINNTGGSKNHMPIDEAQEMNIKDIKVTYRSEGPKIDWEYLKKLHPAIHVIRAVNAHMETEFKTRVRGSKHTVVLKGDKLAVW</sequence>
<proteinExistence type="predicted"/>